<accession>A0ABN0YET1</accession>
<evidence type="ECO:0000256" key="4">
    <source>
        <dbReference type="ARBA" id="ARBA00023136"/>
    </source>
</evidence>
<dbReference type="Proteomes" id="UP001500791">
    <property type="component" value="Unassembled WGS sequence"/>
</dbReference>
<dbReference type="PANTHER" id="PTHR12763">
    <property type="match status" value="1"/>
</dbReference>
<evidence type="ECO:0000256" key="2">
    <source>
        <dbReference type="ARBA" id="ARBA00022692"/>
    </source>
</evidence>
<evidence type="ECO:0000313" key="8">
    <source>
        <dbReference type="EMBL" id="GAA0393146.1"/>
    </source>
</evidence>
<keyword evidence="9" id="KW-1185">Reference proteome</keyword>
<gene>
    <name evidence="8" type="ORF">GCM10009093_19640</name>
</gene>
<evidence type="ECO:0000256" key="6">
    <source>
        <dbReference type="SAM" id="Phobius"/>
    </source>
</evidence>
<keyword evidence="2 6" id="KW-0812">Transmembrane</keyword>
<dbReference type="PROSITE" id="PS50076">
    <property type="entry name" value="DNAJ_2"/>
    <property type="match status" value="1"/>
</dbReference>
<proteinExistence type="inferred from homology"/>
<evidence type="ECO:0000256" key="3">
    <source>
        <dbReference type="ARBA" id="ARBA00022989"/>
    </source>
</evidence>
<comment type="subcellular location">
    <subcellularLocation>
        <location evidence="1">Membrane</location>
        <topology evidence="1">Single-pass membrane protein</topology>
    </subcellularLocation>
</comment>
<keyword evidence="3 6" id="KW-1133">Transmembrane helix</keyword>
<dbReference type="InterPro" id="IPR036869">
    <property type="entry name" value="J_dom_sf"/>
</dbReference>
<evidence type="ECO:0000256" key="5">
    <source>
        <dbReference type="ARBA" id="ARBA00038105"/>
    </source>
</evidence>
<dbReference type="Gene3D" id="1.10.287.110">
    <property type="entry name" value="DnaJ domain"/>
    <property type="match status" value="1"/>
</dbReference>
<dbReference type="InterPro" id="IPR001623">
    <property type="entry name" value="DnaJ_domain"/>
</dbReference>
<dbReference type="PANTHER" id="PTHR12763:SF28">
    <property type="entry name" value="GEO10507P1-RELATED"/>
    <property type="match status" value="1"/>
</dbReference>
<evidence type="ECO:0000256" key="1">
    <source>
        <dbReference type="ARBA" id="ARBA00004167"/>
    </source>
</evidence>
<dbReference type="SUPFAM" id="SSF46565">
    <property type="entry name" value="Chaperone J-domain"/>
    <property type="match status" value="1"/>
</dbReference>
<feature type="transmembrane region" description="Helical" evidence="6">
    <location>
        <begin position="43"/>
        <end position="69"/>
    </location>
</feature>
<dbReference type="RefSeq" id="WP_167177249.1">
    <property type="nucleotide sequence ID" value="NZ_BAAAEJ010000007.1"/>
</dbReference>
<organism evidence="8 9">
    <name type="scientific">Brevundimonas terrae</name>
    <dbReference type="NCBI Taxonomy" id="363631"/>
    <lineage>
        <taxon>Bacteria</taxon>
        <taxon>Pseudomonadati</taxon>
        <taxon>Pseudomonadota</taxon>
        <taxon>Alphaproteobacteria</taxon>
        <taxon>Caulobacterales</taxon>
        <taxon>Caulobacteraceae</taxon>
        <taxon>Brevundimonas</taxon>
    </lineage>
</organism>
<protein>
    <submittedName>
        <fullName evidence="8">Molecular chaperone DnaJ</fullName>
    </submittedName>
</protein>
<keyword evidence="4 6" id="KW-0472">Membrane</keyword>
<evidence type="ECO:0000313" key="9">
    <source>
        <dbReference type="Proteomes" id="UP001500791"/>
    </source>
</evidence>
<dbReference type="EMBL" id="BAAAEJ010000007">
    <property type="protein sequence ID" value="GAA0393146.1"/>
    <property type="molecule type" value="Genomic_DNA"/>
</dbReference>
<name>A0ABN0YET1_9CAUL</name>
<feature type="domain" description="J" evidence="7">
    <location>
        <begin position="94"/>
        <end position="144"/>
    </location>
</feature>
<comment type="similarity">
    <text evidence="5">Belongs to the TIM14 family.</text>
</comment>
<reference evidence="8 9" key="1">
    <citation type="journal article" date="2019" name="Int. J. Syst. Evol. Microbiol.">
        <title>The Global Catalogue of Microorganisms (GCM) 10K type strain sequencing project: providing services to taxonomists for standard genome sequencing and annotation.</title>
        <authorList>
            <consortium name="The Broad Institute Genomics Platform"/>
            <consortium name="The Broad Institute Genome Sequencing Center for Infectious Disease"/>
            <person name="Wu L."/>
            <person name="Ma J."/>
        </authorList>
    </citation>
    <scope>NUCLEOTIDE SEQUENCE [LARGE SCALE GENOMIC DNA]</scope>
    <source>
        <strain evidence="8 9">JCM 13476</strain>
    </source>
</reference>
<evidence type="ECO:0000259" key="7">
    <source>
        <dbReference type="PROSITE" id="PS50076"/>
    </source>
</evidence>
<comment type="caution">
    <text evidence="8">The sequence shown here is derived from an EMBL/GenBank/DDBJ whole genome shotgun (WGS) entry which is preliminary data.</text>
</comment>
<dbReference type="CDD" id="cd06257">
    <property type="entry name" value="DnaJ"/>
    <property type="match status" value="1"/>
</dbReference>
<sequence>MLLIGLGLAAVAIWVLVRLGKQTEKARRGHWRISATLLGGTCFAGAVLCVAKGSYILAAALAAAGLYLVMQSRIRSVASPKPAASTGPLMSKAEARAILGVRENASRDDIQTAWKRLMARTHPDQGGSEGLAARVNAARDRLLG</sequence>